<feature type="region of interest" description="Disordered" evidence="1">
    <location>
        <begin position="502"/>
        <end position="557"/>
    </location>
</feature>
<dbReference type="GO" id="GO:0000470">
    <property type="term" value="P:maturation of LSU-rRNA"/>
    <property type="evidence" value="ECO:0007669"/>
    <property type="project" value="TreeGrafter"/>
</dbReference>
<dbReference type="GO" id="GO:0030687">
    <property type="term" value="C:preribosome, large subunit precursor"/>
    <property type="evidence" value="ECO:0007669"/>
    <property type="project" value="TreeGrafter"/>
</dbReference>
<dbReference type="GO" id="GO:0090730">
    <property type="term" value="C:Las1 complex"/>
    <property type="evidence" value="ECO:0007669"/>
    <property type="project" value="InterPro"/>
</dbReference>
<protein>
    <recommendedName>
        <fullName evidence="4">Las1-domain-containing protein</fullName>
    </recommendedName>
</protein>
<sequence length="590" mass="63298">MPRVVPKRTAWSTAQEFRLVFDRLFASEGDVVLQQDAIGRIKVWLHRGQCPHAVESTAALMQLILRDAEPSTSHAAGAVSEHELRLSYSMAIIRFVNSLVDPLQTTYFARSIASLAAQIGLPPWFVELRHQATHEHLPSIAVLRDAARQAVDWLYANYWLPALNSAFATSTLAAALPPLPLSTLRPLLLTTYKSLSKQITRDASLAGKLKADVQKAYKDIERWIVENSLGGGMRGGKKEEEARERALEAVAEVLWEEGGLVPVAKKKRPTTRSPGLPTELRSLWTPLIAHFDHLYDGALSETITRKGLDMLCSGVTAPAAATTTTTSESTEQMPGAAAAASVPLDRTYAACVVAWVVELLRDAPLSAEPTATVGDDNPLDSFENDEDQDDSDGKDLTIKGVVRTCLLSKSIHAIPLIEALLASASESAGDTDTESAAALLSDRIEPLLPLLRAQAIAASAPNEEGSGGGALDFVRRIEGGEEAEAVLNEMEVRARQVEERLAIGGGGGRDGGRKGQASASQEDAEMQLDDEEEGRPDRDEASSPIGASGGGVSGAWERKQLWRKRPIGMLPKGGVLALDLAPLPTVMAAQ</sequence>
<proteinExistence type="predicted"/>
<dbReference type="PANTHER" id="PTHR15002">
    <property type="entry name" value="RIBOSOMAL BIOGENESIS PROTEIN LAS1L"/>
    <property type="match status" value="1"/>
</dbReference>
<dbReference type="EMBL" id="PJQD01000014">
    <property type="protein sequence ID" value="POY75509.1"/>
    <property type="molecule type" value="Genomic_DNA"/>
</dbReference>
<dbReference type="GO" id="GO:0000460">
    <property type="term" value="P:maturation of 5.8S rRNA"/>
    <property type="evidence" value="ECO:0007669"/>
    <property type="project" value="TreeGrafter"/>
</dbReference>
<gene>
    <name evidence="2" type="ORF">BMF94_1411</name>
</gene>
<dbReference type="AlphaFoldDB" id="A0A2S5BFF9"/>
<dbReference type="InterPro" id="IPR007174">
    <property type="entry name" value="Las1"/>
</dbReference>
<evidence type="ECO:0000313" key="2">
    <source>
        <dbReference type="EMBL" id="POY75509.1"/>
    </source>
</evidence>
<keyword evidence="3" id="KW-1185">Reference proteome</keyword>
<accession>A0A2S5BFF9</accession>
<dbReference type="PANTHER" id="PTHR15002:SF0">
    <property type="entry name" value="RIBOSOMAL BIOGENESIS PROTEIN LAS1L"/>
    <property type="match status" value="1"/>
</dbReference>
<dbReference type="GO" id="GO:0004519">
    <property type="term" value="F:endonuclease activity"/>
    <property type="evidence" value="ECO:0007669"/>
    <property type="project" value="InterPro"/>
</dbReference>
<evidence type="ECO:0000256" key="1">
    <source>
        <dbReference type="SAM" id="MobiDB-lite"/>
    </source>
</evidence>
<dbReference type="Proteomes" id="UP000237144">
    <property type="component" value="Unassembled WGS sequence"/>
</dbReference>
<dbReference type="Pfam" id="PF04031">
    <property type="entry name" value="Las1"/>
    <property type="match status" value="1"/>
</dbReference>
<feature type="region of interest" description="Disordered" evidence="1">
    <location>
        <begin position="368"/>
        <end position="395"/>
    </location>
</feature>
<evidence type="ECO:0008006" key="4">
    <source>
        <dbReference type="Google" id="ProtNLM"/>
    </source>
</evidence>
<dbReference type="STRING" id="741276.A0A2S5BFF9"/>
<evidence type="ECO:0000313" key="3">
    <source>
        <dbReference type="Proteomes" id="UP000237144"/>
    </source>
</evidence>
<dbReference type="OrthoDB" id="10263222at2759"/>
<reference evidence="2 3" key="1">
    <citation type="journal article" date="2018" name="Front. Microbiol.">
        <title>Prospects for Fungal Bioremediation of Acidic Radioactive Waste Sites: Characterization and Genome Sequence of Rhodotorula taiwanensis MD1149.</title>
        <authorList>
            <person name="Tkavc R."/>
            <person name="Matrosova V.Y."/>
            <person name="Grichenko O.E."/>
            <person name="Gostincar C."/>
            <person name="Volpe R.P."/>
            <person name="Klimenkova P."/>
            <person name="Gaidamakova E.K."/>
            <person name="Zhou C.E."/>
            <person name="Stewart B.J."/>
            <person name="Lyman M.G."/>
            <person name="Malfatti S.A."/>
            <person name="Rubinfeld B."/>
            <person name="Courtot M."/>
            <person name="Singh J."/>
            <person name="Dalgard C.L."/>
            <person name="Hamilton T."/>
            <person name="Frey K.G."/>
            <person name="Gunde-Cimerman N."/>
            <person name="Dugan L."/>
            <person name="Daly M.J."/>
        </authorList>
    </citation>
    <scope>NUCLEOTIDE SEQUENCE [LARGE SCALE GENOMIC DNA]</scope>
    <source>
        <strain evidence="2 3">MD1149</strain>
    </source>
</reference>
<name>A0A2S5BFF9_9BASI</name>
<organism evidence="2 3">
    <name type="scientific">Rhodotorula taiwanensis</name>
    <dbReference type="NCBI Taxonomy" id="741276"/>
    <lineage>
        <taxon>Eukaryota</taxon>
        <taxon>Fungi</taxon>
        <taxon>Dikarya</taxon>
        <taxon>Basidiomycota</taxon>
        <taxon>Pucciniomycotina</taxon>
        <taxon>Microbotryomycetes</taxon>
        <taxon>Sporidiobolales</taxon>
        <taxon>Sporidiobolaceae</taxon>
        <taxon>Rhodotorula</taxon>
    </lineage>
</organism>
<comment type="caution">
    <text evidence="2">The sequence shown here is derived from an EMBL/GenBank/DDBJ whole genome shotgun (WGS) entry which is preliminary data.</text>
</comment>
<feature type="compositionally biased region" description="Acidic residues" evidence="1">
    <location>
        <begin position="522"/>
        <end position="534"/>
    </location>
</feature>